<dbReference type="STRING" id="48467.SAMN02745166_02533"/>
<proteinExistence type="predicted"/>
<accession>A0A1T4Y6Z2</accession>
<organism evidence="2 3">
    <name type="scientific">Prosthecobacter debontii</name>
    <dbReference type="NCBI Taxonomy" id="48467"/>
    <lineage>
        <taxon>Bacteria</taxon>
        <taxon>Pseudomonadati</taxon>
        <taxon>Verrucomicrobiota</taxon>
        <taxon>Verrucomicrobiia</taxon>
        <taxon>Verrucomicrobiales</taxon>
        <taxon>Verrucomicrobiaceae</taxon>
        <taxon>Prosthecobacter</taxon>
    </lineage>
</organism>
<protein>
    <recommendedName>
        <fullName evidence="4">O-antigen ligase</fullName>
    </recommendedName>
</protein>
<keyword evidence="3" id="KW-1185">Reference proteome</keyword>
<sequence length="460" mass="50327">MSEPLPSSAVGATTWRLTGSPELLAGEQVATPTLRRSLLLANMAGYLGGYFVLHNQWLQLAWGLILAVLWLLAGGHEDVSEALRKDRWMQGVVVVGLALLLRSTFLDSPGKSPSAIWVGWGNSFLLLGFLLTLWQVARLPGVILSLGRPLVAMAAVAACGSLVGFYTIHPEGVFGASLRNCLVYGGWNSVCSGLTFGFALCWAIGAWDTQREHSNPKRWILAVLPLYVATLLTLSRGALMALVWGHLALLIAVGWRQAKRPLILLVSVLCLFQAFAPVLSFLAAKDASNRLGIVDAQTAVAQYGDGVVKANPIKAAMERSDNGRFLIYGAVLHSLSSWQDWLVGKGMWADNDCWSCSLHWYPEHTHGVFWDTLVHGGLLALLALMSLVVWALHRAYHLARRGESLWVLLAGFGLGGLLFDGDSVWKLMSVARYEPLLFWTPLVIASARFTQLVERRPLRV</sequence>
<feature type="transmembrane region" description="Helical" evidence="1">
    <location>
        <begin position="117"/>
        <end position="137"/>
    </location>
</feature>
<dbReference type="RefSeq" id="WP_139373232.1">
    <property type="nucleotide sequence ID" value="NZ_FUYE01000007.1"/>
</dbReference>
<reference evidence="3" key="1">
    <citation type="submission" date="2017-02" db="EMBL/GenBank/DDBJ databases">
        <authorList>
            <person name="Varghese N."/>
            <person name="Submissions S."/>
        </authorList>
    </citation>
    <scope>NUCLEOTIDE SEQUENCE [LARGE SCALE GENOMIC DNA]</scope>
    <source>
        <strain evidence="3">ATCC 700200</strain>
    </source>
</reference>
<feature type="transmembrane region" description="Helical" evidence="1">
    <location>
        <begin position="405"/>
        <end position="424"/>
    </location>
</feature>
<dbReference type="AlphaFoldDB" id="A0A1T4Y6Z2"/>
<feature type="transmembrane region" description="Helical" evidence="1">
    <location>
        <begin position="149"/>
        <end position="167"/>
    </location>
</feature>
<dbReference type="EMBL" id="FUYE01000007">
    <property type="protein sequence ID" value="SKA97061.1"/>
    <property type="molecule type" value="Genomic_DNA"/>
</dbReference>
<evidence type="ECO:0000256" key="1">
    <source>
        <dbReference type="SAM" id="Phobius"/>
    </source>
</evidence>
<gene>
    <name evidence="2" type="ORF">SAMN02745166_02533</name>
</gene>
<feature type="transmembrane region" description="Helical" evidence="1">
    <location>
        <begin position="88"/>
        <end position="105"/>
    </location>
</feature>
<keyword evidence="1" id="KW-0812">Transmembrane</keyword>
<feature type="transmembrane region" description="Helical" evidence="1">
    <location>
        <begin position="373"/>
        <end position="393"/>
    </location>
</feature>
<evidence type="ECO:0000313" key="3">
    <source>
        <dbReference type="Proteomes" id="UP000190774"/>
    </source>
</evidence>
<keyword evidence="1" id="KW-1133">Transmembrane helix</keyword>
<evidence type="ECO:0008006" key="4">
    <source>
        <dbReference type="Google" id="ProtNLM"/>
    </source>
</evidence>
<feature type="transmembrane region" description="Helical" evidence="1">
    <location>
        <begin position="57"/>
        <end position="76"/>
    </location>
</feature>
<keyword evidence="1" id="KW-0472">Membrane</keyword>
<dbReference type="Proteomes" id="UP000190774">
    <property type="component" value="Unassembled WGS sequence"/>
</dbReference>
<evidence type="ECO:0000313" key="2">
    <source>
        <dbReference type="EMBL" id="SKA97061.1"/>
    </source>
</evidence>
<feature type="transmembrane region" description="Helical" evidence="1">
    <location>
        <begin position="187"/>
        <end position="207"/>
    </location>
</feature>
<feature type="transmembrane region" description="Helical" evidence="1">
    <location>
        <begin position="262"/>
        <end position="284"/>
    </location>
</feature>
<feature type="transmembrane region" description="Helical" evidence="1">
    <location>
        <begin position="219"/>
        <end position="242"/>
    </location>
</feature>
<dbReference type="OrthoDB" id="184642at2"/>
<name>A0A1T4Y6Z2_9BACT</name>